<dbReference type="AlphaFoldDB" id="A0A084WM44"/>
<accession>A0A084WM44</accession>
<reference evidence="2 4" key="1">
    <citation type="journal article" date="2014" name="BMC Genomics">
        <title>Genome sequence of Anopheles sinensis provides insight into genetics basis of mosquito competence for malaria parasites.</title>
        <authorList>
            <person name="Zhou D."/>
            <person name="Zhang D."/>
            <person name="Ding G."/>
            <person name="Shi L."/>
            <person name="Hou Q."/>
            <person name="Ye Y."/>
            <person name="Xu Y."/>
            <person name="Zhou H."/>
            <person name="Xiong C."/>
            <person name="Li S."/>
            <person name="Yu J."/>
            <person name="Hong S."/>
            <person name="Yu X."/>
            <person name="Zou P."/>
            <person name="Chen C."/>
            <person name="Chang X."/>
            <person name="Wang W."/>
            <person name="Lv Y."/>
            <person name="Sun Y."/>
            <person name="Ma L."/>
            <person name="Shen B."/>
            <person name="Zhu C."/>
        </authorList>
    </citation>
    <scope>NUCLEOTIDE SEQUENCE [LARGE SCALE GENOMIC DNA]</scope>
</reference>
<name>A0A084WM44_ANOSI</name>
<feature type="compositionally biased region" description="Basic and acidic residues" evidence="1">
    <location>
        <begin position="1"/>
        <end position="18"/>
    </location>
</feature>
<evidence type="ECO:0000313" key="2">
    <source>
        <dbReference type="EMBL" id="KFB51288.1"/>
    </source>
</evidence>
<dbReference type="EMBL" id="KE525351">
    <property type="protein sequence ID" value="KFB51288.1"/>
    <property type="molecule type" value="Genomic_DNA"/>
</dbReference>
<gene>
    <name evidence="2" type="ORF">ZHAS_00019339</name>
</gene>
<dbReference type="VEuPathDB" id="VectorBase:ASIC019339"/>
<organism evidence="2">
    <name type="scientific">Anopheles sinensis</name>
    <name type="common">Mosquito</name>
    <dbReference type="NCBI Taxonomy" id="74873"/>
    <lineage>
        <taxon>Eukaryota</taxon>
        <taxon>Metazoa</taxon>
        <taxon>Ecdysozoa</taxon>
        <taxon>Arthropoda</taxon>
        <taxon>Hexapoda</taxon>
        <taxon>Insecta</taxon>
        <taxon>Pterygota</taxon>
        <taxon>Neoptera</taxon>
        <taxon>Endopterygota</taxon>
        <taxon>Diptera</taxon>
        <taxon>Nematocera</taxon>
        <taxon>Culicoidea</taxon>
        <taxon>Culicidae</taxon>
        <taxon>Anophelinae</taxon>
        <taxon>Anopheles</taxon>
    </lineage>
</organism>
<dbReference type="EnsemblMetazoa" id="ASIC019339-RA">
    <property type="protein sequence ID" value="ASIC019339-PA"/>
    <property type="gene ID" value="ASIC019339"/>
</dbReference>
<proteinExistence type="predicted"/>
<protein>
    <submittedName>
        <fullName evidence="2 3">Uncharacterized protein</fullName>
    </submittedName>
</protein>
<evidence type="ECO:0000313" key="3">
    <source>
        <dbReference type="EnsemblMetazoa" id="ASIC019339-PA"/>
    </source>
</evidence>
<dbReference type="Proteomes" id="UP000030765">
    <property type="component" value="Unassembled WGS sequence"/>
</dbReference>
<sequence>MEKINKNNRDQDDLKSVSEQEASSSGTRILDGDSTTASDPDNFDQADQQDLVKSNEVMKPSQSKLVGHASPTNDGASNSRTLDKSKSNKTHGEKENDSKDPKDGASTKPRNLGMIDNLRGANYQKSLSSAIVCRIGDLIKNGEKSKFKITNEDKEGGLFDDIVVKSDDGDIFIQAKHKEDTRYIITWNDLTSTDKKARFALFHH</sequence>
<feature type="compositionally biased region" description="Polar residues" evidence="1">
    <location>
        <begin position="60"/>
        <end position="80"/>
    </location>
</feature>
<feature type="compositionally biased region" description="Polar residues" evidence="1">
    <location>
        <begin position="19"/>
        <end position="52"/>
    </location>
</feature>
<keyword evidence="4" id="KW-1185">Reference proteome</keyword>
<evidence type="ECO:0000313" key="4">
    <source>
        <dbReference type="Proteomes" id="UP000030765"/>
    </source>
</evidence>
<evidence type="ECO:0000256" key="1">
    <source>
        <dbReference type="SAM" id="MobiDB-lite"/>
    </source>
</evidence>
<feature type="region of interest" description="Disordered" evidence="1">
    <location>
        <begin position="1"/>
        <end position="113"/>
    </location>
</feature>
<dbReference type="EMBL" id="ATLV01024376">
    <property type="status" value="NOT_ANNOTATED_CDS"/>
    <property type="molecule type" value="Genomic_DNA"/>
</dbReference>
<dbReference type="OrthoDB" id="6693298at2759"/>
<reference evidence="3" key="2">
    <citation type="submission" date="2020-05" db="UniProtKB">
        <authorList>
            <consortium name="EnsemblMetazoa"/>
        </authorList>
    </citation>
    <scope>IDENTIFICATION</scope>
</reference>
<feature type="compositionally biased region" description="Basic and acidic residues" evidence="1">
    <location>
        <begin position="81"/>
        <end position="105"/>
    </location>
</feature>